<sequence>MFLVDWAAKMRIRLPEFETSICDAKYHVSLPPAVVPGYPAGCGTDPARGALEGG</sequence>
<name>A0A2Z7AFW2_9LAMI</name>
<keyword evidence="2" id="KW-1185">Reference proteome</keyword>
<proteinExistence type="predicted"/>
<gene>
    <name evidence="1" type="ORF">F511_30034</name>
</gene>
<evidence type="ECO:0000313" key="1">
    <source>
        <dbReference type="EMBL" id="KZV20667.1"/>
    </source>
</evidence>
<accession>A0A2Z7AFW2</accession>
<dbReference type="Proteomes" id="UP000250235">
    <property type="component" value="Unassembled WGS sequence"/>
</dbReference>
<reference evidence="1 2" key="1">
    <citation type="journal article" date="2015" name="Proc. Natl. Acad. Sci. U.S.A.">
        <title>The resurrection genome of Boea hygrometrica: A blueprint for survival of dehydration.</title>
        <authorList>
            <person name="Xiao L."/>
            <person name="Yang G."/>
            <person name="Zhang L."/>
            <person name="Yang X."/>
            <person name="Zhao S."/>
            <person name="Ji Z."/>
            <person name="Zhou Q."/>
            <person name="Hu M."/>
            <person name="Wang Y."/>
            <person name="Chen M."/>
            <person name="Xu Y."/>
            <person name="Jin H."/>
            <person name="Xiao X."/>
            <person name="Hu G."/>
            <person name="Bao F."/>
            <person name="Hu Y."/>
            <person name="Wan P."/>
            <person name="Li L."/>
            <person name="Deng X."/>
            <person name="Kuang T."/>
            <person name="Xiang C."/>
            <person name="Zhu J.K."/>
            <person name="Oliver M.J."/>
            <person name="He Y."/>
        </authorList>
    </citation>
    <scope>NUCLEOTIDE SEQUENCE [LARGE SCALE GENOMIC DNA]</scope>
    <source>
        <strain evidence="2">cv. XS01</strain>
    </source>
</reference>
<evidence type="ECO:0000313" key="2">
    <source>
        <dbReference type="Proteomes" id="UP000250235"/>
    </source>
</evidence>
<protein>
    <submittedName>
        <fullName evidence="1">Uncharacterized protein</fullName>
    </submittedName>
</protein>
<dbReference type="AlphaFoldDB" id="A0A2Z7AFW2"/>
<dbReference type="EMBL" id="KV015585">
    <property type="protein sequence ID" value="KZV20667.1"/>
    <property type="molecule type" value="Genomic_DNA"/>
</dbReference>
<organism evidence="1 2">
    <name type="scientific">Dorcoceras hygrometricum</name>
    <dbReference type="NCBI Taxonomy" id="472368"/>
    <lineage>
        <taxon>Eukaryota</taxon>
        <taxon>Viridiplantae</taxon>
        <taxon>Streptophyta</taxon>
        <taxon>Embryophyta</taxon>
        <taxon>Tracheophyta</taxon>
        <taxon>Spermatophyta</taxon>
        <taxon>Magnoliopsida</taxon>
        <taxon>eudicotyledons</taxon>
        <taxon>Gunneridae</taxon>
        <taxon>Pentapetalae</taxon>
        <taxon>asterids</taxon>
        <taxon>lamiids</taxon>
        <taxon>Lamiales</taxon>
        <taxon>Gesneriaceae</taxon>
        <taxon>Didymocarpoideae</taxon>
        <taxon>Trichosporeae</taxon>
        <taxon>Loxocarpinae</taxon>
        <taxon>Dorcoceras</taxon>
    </lineage>
</organism>